<reference evidence="1 2" key="1">
    <citation type="journal article" date="2024" name="G3 (Bethesda)">
        <title>Genome assembly of Hibiscus sabdariffa L. provides insights into metabolisms of medicinal natural products.</title>
        <authorList>
            <person name="Kim T."/>
        </authorList>
    </citation>
    <scope>NUCLEOTIDE SEQUENCE [LARGE SCALE GENOMIC DNA]</scope>
    <source>
        <strain evidence="1">TK-2024</strain>
        <tissue evidence="1">Old leaves</tissue>
    </source>
</reference>
<gene>
    <name evidence="1" type="ORF">V6N12_074079</name>
</gene>
<dbReference type="Proteomes" id="UP001472677">
    <property type="component" value="Unassembled WGS sequence"/>
</dbReference>
<name>A0ABR2BHQ2_9ROSI</name>
<protein>
    <submittedName>
        <fullName evidence="1">Uncharacterized protein</fullName>
    </submittedName>
</protein>
<evidence type="ECO:0000313" key="1">
    <source>
        <dbReference type="EMBL" id="KAK8506020.1"/>
    </source>
</evidence>
<keyword evidence="2" id="KW-1185">Reference proteome</keyword>
<comment type="caution">
    <text evidence="1">The sequence shown here is derived from an EMBL/GenBank/DDBJ whole genome shotgun (WGS) entry which is preliminary data.</text>
</comment>
<evidence type="ECO:0000313" key="2">
    <source>
        <dbReference type="Proteomes" id="UP001472677"/>
    </source>
</evidence>
<proteinExistence type="predicted"/>
<accession>A0ABR2BHQ2</accession>
<sequence>MAAAESFKSDPIPMAAAPWCHLHRATGIAASKPQGGAGGGQEPSLSRVIAMRFNSRPVMPECRQSWLRALMRCALDVEWSAVDDCKRVTTDNESPSTITRSHACSMVMATPFVNDHASTVSAECALIKMCA</sequence>
<organism evidence="1 2">
    <name type="scientific">Hibiscus sabdariffa</name>
    <name type="common">roselle</name>
    <dbReference type="NCBI Taxonomy" id="183260"/>
    <lineage>
        <taxon>Eukaryota</taxon>
        <taxon>Viridiplantae</taxon>
        <taxon>Streptophyta</taxon>
        <taxon>Embryophyta</taxon>
        <taxon>Tracheophyta</taxon>
        <taxon>Spermatophyta</taxon>
        <taxon>Magnoliopsida</taxon>
        <taxon>eudicotyledons</taxon>
        <taxon>Gunneridae</taxon>
        <taxon>Pentapetalae</taxon>
        <taxon>rosids</taxon>
        <taxon>malvids</taxon>
        <taxon>Malvales</taxon>
        <taxon>Malvaceae</taxon>
        <taxon>Malvoideae</taxon>
        <taxon>Hibiscus</taxon>
    </lineage>
</organism>
<dbReference type="EMBL" id="JBBPBM010000120">
    <property type="protein sequence ID" value="KAK8506020.1"/>
    <property type="molecule type" value="Genomic_DNA"/>
</dbReference>